<name>A0A1T5M326_9MICO</name>
<evidence type="ECO:0000256" key="2">
    <source>
        <dbReference type="SAM" id="MobiDB-lite"/>
    </source>
</evidence>
<dbReference type="Pfam" id="PF12971">
    <property type="entry name" value="NAGLU_N"/>
    <property type="match status" value="1"/>
</dbReference>
<gene>
    <name evidence="5" type="ORF">SAMN04324258_4410</name>
</gene>
<dbReference type="InterPro" id="IPR000421">
    <property type="entry name" value="FA58C"/>
</dbReference>
<keyword evidence="1" id="KW-0378">Hydrolase</keyword>
<dbReference type="InterPro" id="IPR024240">
    <property type="entry name" value="NAGLU_N"/>
</dbReference>
<dbReference type="GO" id="GO:0005975">
    <property type="term" value="P:carbohydrate metabolic process"/>
    <property type="evidence" value="ECO:0007669"/>
    <property type="project" value="UniProtKB-ARBA"/>
</dbReference>
<keyword evidence="3" id="KW-0732">Signal</keyword>
<dbReference type="Gene3D" id="2.60.120.1060">
    <property type="entry name" value="NPCBM/NEW2 domain"/>
    <property type="match status" value="1"/>
</dbReference>
<dbReference type="InterPro" id="IPR013222">
    <property type="entry name" value="Glyco_hyd_98_carb-bd"/>
</dbReference>
<dbReference type="EMBL" id="FUZQ01000009">
    <property type="protein sequence ID" value="SKC82596.1"/>
    <property type="molecule type" value="Genomic_DNA"/>
</dbReference>
<dbReference type="OrthoDB" id="9807519at2"/>
<reference evidence="5 6" key="1">
    <citation type="submission" date="2017-02" db="EMBL/GenBank/DDBJ databases">
        <authorList>
            <person name="Peterson S.W."/>
        </authorList>
    </citation>
    <scope>NUCLEOTIDE SEQUENCE [LARGE SCALE GENOMIC DNA]</scope>
    <source>
        <strain evidence="5 6">DSM 21481</strain>
    </source>
</reference>
<evidence type="ECO:0000313" key="5">
    <source>
        <dbReference type="EMBL" id="SKC82596.1"/>
    </source>
</evidence>
<feature type="compositionally biased region" description="Basic and acidic residues" evidence="2">
    <location>
        <begin position="879"/>
        <end position="892"/>
    </location>
</feature>
<dbReference type="InterPro" id="IPR024733">
    <property type="entry name" value="NAGLU_tim-barrel"/>
</dbReference>
<evidence type="ECO:0000313" key="6">
    <source>
        <dbReference type="Proteomes" id="UP000189777"/>
    </source>
</evidence>
<dbReference type="InterPro" id="IPR029018">
    <property type="entry name" value="Hex-like_dom2"/>
</dbReference>
<evidence type="ECO:0000256" key="1">
    <source>
        <dbReference type="ARBA" id="ARBA00022801"/>
    </source>
</evidence>
<feature type="signal peptide" evidence="3">
    <location>
        <begin position="1"/>
        <end position="31"/>
    </location>
</feature>
<feature type="chain" id="PRO_5039497209" evidence="3">
    <location>
        <begin position="32"/>
        <end position="1158"/>
    </location>
</feature>
<dbReference type="STRING" id="526729.SAMN04324258_4410"/>
<dbReference type="GO" id="GO:0016787">
    <property type="term" value="F:hydrolase activity"/>
    <property type="evidence" value="ECO:0007669"/>
    <property type="project" value="UniProtKB-KW"/>
</dbReference>
<dbReference type="InterPro" id="IPR008979">
    <property type="entry name" value="Galactose-bd-like_sf"/>
</dbReference>
<dbReference type="Pfam" id="PF12972">
    <property type="entry name" value="NAGLU_C"/>
    <property type="match status" value="1"/>
</dbReference>
<dbReference type="Proteomes" id="UP000189777">
    <property type="component" value="Unassembled WGS sequence"/>
</dbReference>
<dbReference type="PROSITE" id="PS50022">
    <property type="entry name" value="FA58C_3"/>
    <property type="match status" value="1"/>
</dbReference>
<dbReference type="AlphaFoldDB" id="A0A1T5M326"/>
<feature type="region of interest" description="Disordered" evidence="2">
    <location>
        <begin position="876"/>
        <end position="899"/>
    </location>
</feature>
<dbReference type="Pfam" id="PF00754">
    <property type="entry name" value="F5_F8_type_C"/>
    <property type="match status" value="1"/>
</dbReference>
<organism evidence="5 6">
    <name type="scientific">Krasilnikoviella flava</name>
    <dbReference type="NCBI Taxonomy" id="526729"/>
    <lineage>
        <taxon>Bacteria</taxon>
        <taxon>Bacillati</taxon>
        <taxon>Actinomycetota</taxon>
        <taxon>Actinomycetes</taxon>
        <taxon>Micrococcales</taxon>
        <taxon>Promicromonosporaceae</taxon>
        <taxon>Krasilnikoviella</taxon>
    </lineage>
</organism>
<dbReference type="InterPro" id="IPR024732">
    <property type="entry name" value="NAGLU_C"/>
</dbReference>
<sequence>MVGSTTLRQFSTKVIATLMGVAMLAVTGVGAAGAAAPPTSADATVETVTGPGSFDTRPARDVLRRVLGPRYAGQVALSAVAADDGRETFRVAARGGRLVVEGSSTSALLMGVNWYLKDVAKADVSWTGDQLDLPPRLPLPREPITQTSLVAHRFSGNDTEDGYSGPYRTFEDWEREIDVAAMHGVNEMFMPVGADAAYSETLQSFGYSAQEMRRWVPSPGYQPWWLLQNMSGFTAPVTEHLLQERADLGRRIADRMRSLGITPVLPGYFGTVPTDFEERNPGAKTVPQGTWSGFTRPDWLAPTDPTFDRVAARFYAVQERILGPSTMFKMDLLHEGGRAGDIPVGDASLAVQDALEVAHPGAIWVILGWQSNPRPETVAAIDKSRMLVVDGLSDRALKPDRDVDWKGTPYAFGSIWNFGGNSTIGAPVRAWNERFWAWLERPGSALDGVAILPEASGNNPVAMEFLAELPWHDGPVDVDRWFAGYADARYGRVDPAARRAWQVLADTAYAIPPTGGRSSGHGGLFAATPSLSATRPHTYAQAAFAYDPAAFAAALPALLDVAPALRDSEAYRYDLVDVARQSVADRSRTLLPQIQAAYQAGDLDELTRLTRSWTDHIRGLDDLLGTDEHFLLGPWTAQARAAAGDPQEAMDLEQDARRLITSWGPATTDLHDYAYRERSGLLDDYYLPRWERLFDALRAHLETGAAVPDIDYDAMAEDWIAGWKAYPARPSGSAYAEASRTLLRLQDDRYDVPLTLRPTGSVTASGTGPDAALVTASVTNTNYFAAATGVRVEVTAPAGVEVVPTGEQPDEIAPGETAERTWTVRRTAALPEGTDEVTVDVTVRFDRADGSQVRMASAVLPVASPGRYQLSDLPFSSSRNHDGLHPVKRDTVTDATPAGNGAPIRLDGVAYGKGLGTNSNADVRFELGGTCQRLTTMVGIDDAMNHAADGDVVVRVYGDGLLLRQTDVLRSGPSGPGTAAVRLDVDVTGVSQLRLQVDQSDANRYFDALSFGVPTLACGAPPPTPLSAGATATSAETGRGPAKAVDADLSTGWFCDPAACDGTPSSLQADLGAAHDLTAVRVTPYYADRRSYLYRVEGSADGQAWTLLAEKTAHAPQTDAGDRYAVSGRYRYVRVTGFGNTSNGYSLHLQELAVYGAG</sequence>
<dbReference type="Pfam" id="PF08305">
    <property type="entry name" value="NPCBM"/>
    <property type="match status" value="1"/>
</dbReference>
<dbReference type="Gene3D" id="2.60.120.260">
    <property type="entry name" value="Galactose-binding domain-like"/>
    <property type="match status" value="1"/>
</dbReference>
<feature type="domain" description="F5/8 type C" evidence="4">
    <location>
        <begin position="1006"/>
        <end position="1157"/>
    </location>
</feature>
<dbReference type="Gene3D" id="3.30.379.10">
    <property type="entry name" value="Chitobiase/beta-hexosaminidase domain 2-like"/>
    <property type="match status" value="1"/>
</dbReference>
<dbReference type="PANTHER" id="PTHR12872">
    <property type="entry name" value="ALPHA-N-ACETYLGLUCOSAMINIDASE"/>
    <property type="match status" value="1"/>
</dbReference>
<protein>
    <submittedName>
        <fullName evidence="5">F5/8 type C domain-containing protein</fullName>
    </submittedName>
</protein>
<dbReference type="SUPFAM" id="SSF49785">
    <property type="entry name" value="Galactose-binding domain-like"/>
    <property type="match status" value="2"/>
</dbReference>
<dbReference type="Gene3D" id="3.20.20.80">
    <property type="entry name" value="Glycosidases"/>
    <property type="match status" value="1"/>
</dbReference>
<keyword evidence="6" id="KW-1185">Reference proteome</keyword>
<dbReference type="InterPro" id="IPR007781">
    <property type="entry name" value="NAGLU"/>
</dbReference>
<dbReference type="RefSeq" id="WP_079576751.1">
    <property type="nucleotide sequence ID" value="NZ_FUZQ01000009.1"/>
</dbReference>
<evidence type="ECO:0000259" key="4">
    <source>
        <dbReference type="PROSITE" id="PS50022"/>
    </source>
</evidence>
<accession>A0A1T5M326</accession>
<proteinExistence type="predicted"/>
<evidence type="ECO:0000256" key="3">
    <source>
        <dbReference type="SAM" id="SignalP"/>
    </source>
</evidence>
<dbReference type="PANTHER" id="PTHR12872:SF1">
    <property type="entry name" value="ALPHA-N-ACETYLGLUCOSAMINIDASE"/>
    <property type="match status" value="1"/>
</dbReference>
<dbReference type="Gene3D" id="1.20.120.670">
    <property type="entry name" value="N-acetyl-b-d-glucoasminidase"/>
    <property type="match status" value="1"/>
</dbReference>
<dbReference type="InterPro" id="IPR038637">
    <property type="entry name" value="NPCBM_sf"/>
</dbReference>
<dbReference type="SMART" id="SM00776">
    <property type="entry name" value="NPCBM"/>
    <property type="match status" value="1"/>
</dbReference>
<dbReference type="Pfam" id="PF05089">
    <property type="entry name" value="NAGLU"/>
    <property type="match status" value="1"/>
</dbReference>